<evidence type="ECO:0000313" key="4">
    <source>
        <dbReference type="Proteomes" id="UP000663877"/>
    </source>
</evidence>
<dbReference type="Proteomes" id="UP000663877">
    <property type="component" value="Unassembled WGS sequence"/>
</dbReference>
<organism evidence="1 4">
    <name type="scientific">Adineta steineri</name>
    <dbReference type="NCBI Taxonomy" id="433720"/>
    <lineage>
        <taxon>Eukaryota</taxon>
        <taxon>Metazoa</taxon>
        <taxon>Spiralia</taxon>
        <taxon>Gnathifera</taxon>
        <taxon>Rotifera</taxon>
        <taxon>Eurotatoria</taxon>
        <taxon>Bdelloidea</taxon>
        <taxon>Adinetida</taxon>
        <taxon>Adinetidae</taxon>
        <taxon>Adineta</taxon>
    </lineage>
</organism>
<keyword evidence="3" id="KW-1185">Reference proteome</keyword>
<dbReference type="EMBL" id="CAJNOM010003995">
    <property type="protein sequence ID" value="CAF1651462.1"/>
    <property type="molecule type" value="Genomic_DNA"/>
</dbReference>
<evidence type="ECO:0000313" key="1">
    <source>
        <dbReference type="EMBL" id="CAF1524804.1"/>
    </source>
</evidence>
<accession>A0A815USJ7</accession>
<name>A0A815USJ7_9BILA</name>
<proteinExistence type="predicted"/>
<comment type="caution">
    <text evidence="1">The sequence shown here is derived from an EMBL/GenBank/DDBJ whole genome shotgun (WGS) entry which is preliminary data.</text>
</comment>
<evidence type="ECO:0000313" key="3">
    <source>
        <dbReference type="Proteomes" id="UP000663832"/>
    </source>
</evidence>
<dbReference type="OrthoDB" id="2526284at2759"/>
<protein>
    <submittedName>
        <fullName evidence="1">Uncharacterized protein</fullName>
    </submittedName>
</protein>
<dbReference type="EMBL" id="CAJNOI010003631">
    <property type="protein sequence ID" value="CAF1524804.1"/>
    <property type="molecule type" value="Genomic_DNA"/>
</dbReference>
<gene>
    <name evidence="1" type="ORF">BJG266_LOCUS44508</name>
    <name evidence="2" type="ORF">QVE165_LOCUS61479</name>
</gene>
<dbReference type="AlphaFoldDB" id="A0A815USJ7"/>
<sequence length="319" mass="36622">MKNIRQPQKSGNPKNLATLDYTFVVKQILQKTTPTVQLSPTGTTPVHDRSLPRKIHKLVGCSQPLFNVHQLEAKWPGLIRMWVLFYVKYLKFGAVSIYDIDGSTEPYISELVEKGFINYYKRWSPTESMLNISLNGSTYCAQTMMENQCLWKHRGLSEWVMLIHSPDNFLNDFAGAPTLTAYLDSIQHNTSLTLLTTLIFGHPNITIPKQQHANNLFKIIVSRACDPLRSHRHLPVANPREVMMLFVHNAMAPFHKLPTTINNCSAKVNHYVTMFRVRSTDTSERNKTFCNDNTLYKKSRSYLSLLRDDYDAINENKTA</sequence>
<dbReference type="Proteomes" id="UP000663832">
    <property type="component" value="Unassembled WGS sequence"/>
</dbReference>
<evidence type="ECO:0000313" key="2">
    <source>
        <dbReference type="EMBL" id="CAF1651462.1"/>
    </source>
</evidence>
<reference evidence="1" key="1">
    <citation type="submission" date="2021-02" db="EMBL/GenBank/DDBJ databases">
        <authorList>
            <person name="Nowell W R."/>
        </authorList>
    </citation>
    <scope>NUCLEOTIDE SEQUENCE</scope>
</reference>